<proteinExistence type="predicted"/>
<keyword evidence="1" id="KW-0812">Transmembrane</keyword>
<protein>
    <submittedName>
        <fullName evidence="3">Zinc-ribbon domain-containing protein</fullName>
    </submittedName>
</protein>
<accession>A0A9D1AHF3</accession>
<reference evidence="3" key="1">
    <citation type="submission" date="2020-10" db="EMBL/GenBank/DDBJ databases">
        <authorList>
            <person name="Gilroy R."/>
        </authorList>
    </citation>
    <scope>NUCLEOTIDE SEQUENCE</scope>
    <source>
        <strain evidence="3">CHK184-25365</strain>
    </source>
</reference>
<reference evidence="3" key="2">
    <citation type="journal article" date="2021" name="PeerJ">
        <title>Extensive microbial diversity within the chicken gut microbiome revealed by metagenomics and culture.</title>
        <authorList>
            <person name="Gilroy R."/>
            <person name="Ravi A."/>
            <person name="Getino M."/>
            <person name="Pursley I."/>
            <person name="Horton D.L."/>
            <person name="Alikhan N.F."/>
            <person name="Baker D."/>
            <person name="Gharbi K."/>
            <person name="Hall N."/>
            <person name="Watson M."/>
            <person name="Adriaenssens E.M."/>
            <person name="Foster-Nyarko E."/>
            <person name="Jarju S."/>
            <person name="Secka A."/>
            <person name="Antonio M."/>
            <person name="Oren A."/>
            <person name="Chaudhuri R.R."/>
            <person name="La Ragione R."/>
            <person name="Hildebrand F."/>
            <person name="Pallen M.J."/>
        </authorList>
    </citation>
    <scope>NUCLEOTIDE SEQUENCE</scope>
    <source>
        <strain evidence="3">CHK184-25365</strain>
    </source>
</reference>
<feature type="domain" description="Zinc-ribbon" evidence="2">
    <location>
        <begin position="3"/>
        <end position="22"/>
    </location>
</feature>
<name>A0A9D1AHF3_9FIRM</name>
<evidence type="ECO:0000313" key="4">
    <source>
        <dbReference type="Proteomes" id="UP000886749"/>
    </source>
</evidence>
<organism evidence="3 4">
    <name type="scientific">Candidatus Egerieicola pullicola</name>
    <dbReference type="NCBI Taxonomy" id="2840775"/>
    <lineage>
        <taxon>Bacteria</taxon>
        <taxon>Bacillati</taxon>
        <taxon>Bacillota</taxon>
        <taxon>Clostridia</taxon>
        <taxon>Eubacteriales</taxon>
        <taxon>Oscillospiraceae</taxon>
        <taxon>Oscillospiraceae incertae sedis</taxon>
        <taxon>Candidatus Egerieicola</taxon>
    </lineage>
</organism>
<evidence type="ECO:0000256" key="1">
    <source>
        <dbReference type="SAM" id="Phobius"/>
    </source>
</evidence>
<sequence>MVCKKCGAELPDSAVFCPTCGTWVVEKTPPKPVPSKIAAVQEEFLEEPEEEKKESRAARFWKNKKKRDLLLSILTVLAAAACLAMSIVLDNPHFSPSNVVSAFAQASYHQDQEQFLELLPQSVKDYLDQSQPIQNAVETSLDNFWSRLEDGYQIRVLSEDVITDSSLDNILYYYKNNLHLTVLQARKVTVETTYSLYGEPIAVENEITVIQLSDGWYYDLYSNSPSLNTQVVMQATAVYFYSD</sequence>
<dbReference type="InterPro" id="IPR026870">
    <property type="entry name" value="Zinc_ribbon_dom"/>
</dbReference>
<keyword evidence="1" id="KW-1133">Transmembrane helix</keyword>
<feature type="transmembrane region" description="Helical" evidence="1">
    <location>
        <begin position="69"/>
        <end position="89"/>
    </location>
</feature>
<dbReference type="AlphaFoldDB" id="A0A9D1AHF3"/>
<evidence type="ECO:0000259" key="2">
    <source>
        <dbReference type="Pfam" id="PF13240"/>
    </source>
</evidence>
<comment type="caution">
    <text evidence="3">The sequence shown here is derived from an EMBL/GenBank/DDBJ whole genome shotgun (WGS) entry which is preliminary data.</text>
</comment>
<dbReference type="Proteomes" id="UP000886749">
    <property type="component" value="Unassembled WGS sequence"/>
</dbReference>
<gene>
    <name evidence="3" type="ORF">IAB36_00300</name>
</gene>
<dbReference type="EMBL" id="DVGY01000008">
    <property type="protein sequence ID" value="HIR40257.1"/>
    <property type="molecule type" value="Genomic_DNA"/>
</dbReference>
<dbReference type="Pfam" id="PF13240">
    <property type="entry name" value="Zn_Ribbon_1"/>
    <property type="match status" value="1"/>
</dbReference>
<evidence type="ECO:0000313" key="3">
    <source>
        <dbReference type="EMBL" id="HIR40257.1"/>
    </source>
</evidence>
<keyword evidence="1" id="KW-0472">Membrane</keyword>